<gene>
    <name evidence="1" type="ORF">A3D08_00330</name>
</gene>
<comment type="caution">
    <text evidence="1">The sequence shown here is derived from an EMBL/GenBank/DDBJ whole genome shotgun (WGS) entry which is preliminary data.</text>
</comment>
<dbReference type="AlphaFoldDB" id="A0A1F7HGK1"/>
<dbReference type="EMBL" id="MFZT01000034">
    <property type="protein sequence ID" value="OGK30114.1"/>
    <property type="molecule type" value="Genomic_DNA"/>
</dbReference>
<dbReference type="Gene3D" id="1.10.10.60">
    <property type="entry name" value="Homeodomain-like"/>
    <property type="match status" value="1"/>
</dbReference>
<organism evidence="1 2">
    <name type="scientific">Candidatus Roizmanbacteria bacterium RIFCSPHIGHO2_02_FULL_43_11</name>
    <dbReference type="NCBI Taxonomy" id="1802043"/>
    <lineage>
        <taxon>Bacteria</taxon>
        <taxon>Candidatus Roizmaniibacteriota</taxon>
    </lineage>
</organism>
<evidence type="ECO:0000313" key="2">
    <source>
        <dbReference type="Proteomes" id="UP000178098"/>
    </source>
</evidence>
<proteinExistence type="predicted"/>
<reference evidence="1 2" key="1">
    <citation type="journal article" date="2016" name="Nat. Commun.">
        <title>Thousands of microbial genomes shed light on interconnected biogeochemical processes in an aquifer system.</title>
        <authorList>
            <person name="Anantharaman K."/>
            <person name="Brown C.T."/>
            <person name="Hug L.A."/>
            <person name="Sharon I."/>
            <person name="Castelle C.J."/>
            <person name="Probst A.J."/>
            <person name="Thomas B.C."/>
            <person name="Singh A."/>
            <person name="Wilkins M.J."/>
            <person name="Karaoz U."/>
            <person name="Brodie E.L."/>
            <person name="Williams K.H."/>
            <person name="Hubbard S.S."/>
            <person name="Banfield J.F."/>
        </authorList>
    </citation>
    <scope>NUCLEOTIDE SEQUENCE [LARGE SCALE GENOMIC DNA]</scope>
</reference>
<dbReference type="Proteomes" id="UP000178098">
    <property type="component" value="Unassembled WGS sequence"/>
</dbReference>
<accession>A0A1F7HGK1</accession>
<name>A0A1F7HGK1_9BACT</name>
<protein>
    <submittedName>
        <fullName evidence="1">Uncharacterized protein</fullName>
    </submittedName>
</protein>
<evidence type="ECO:0000313" key="1">
    <source>
        <dbReference type="EMBL" id="OGK30114.1"/>
    </source>
</evidence>
<sequence>MNKIQRRQIKERQLLVEQLKKLPIIEIACKNIGIGRATYYRWYNEDTEFQKQAEEALDEGRNFINDMAESQLLSAIKEQNMTAIIFWLKHNHRNYGTKIEISTPMESESLTPEQQEQIKEVIKKAQLVSSSTIEKHDNKTTDDR</sequence>